<gene>
    <name evidence="1" type="ORF">MYP_4715</name>
</gene>
<keyword evidence="2" id="KW-1185">Reference proteome</keyword>
<dbReference type="AlphaFoldDB" id="A0A098LKJ3"/>
<sequence>MAKCNFSIEFNEPIDGLIEKAKTGITAKGGKFEGDTLNGNYAIQTQLGSIEGSYKVIIGAVVFEITDKPFFVPCGKIEEELRKYLNPSIPGLA</sequence>
<name>A0A098LKJ3_9BACT</name>
<dbReference type="Proteomes" id="UP000030185">
    <property type="component" value="Unassembled WGS sequence"/>
</dbReference>
<accession>A0A098LKJ3</accession>
<evidence type="ECO:0000313" key="2">
    <source>
        <dbReference type="Proteomes" id="UP000030185"/>
    </source>
</evidence>
<comment type="caution">
    <text evidence="1">The sequence shown here is derived from an EMBL/GenBank/DDBJ whole genome shotgun (WGS) entry which is preliminary data.</text>
</comment>
<dbReference type="EMBL" id="BBLT01000013">
    <property type="protein sequence ID" value="GAL87485.1"/>
    <property type="molecule type" value="Genomic_DNA"/>
</dbReference>
<proteinExistence type="predicted"/>
<dbReference type="RefSeq" id="WP_045468981.1">
    <property type="nucleotide sequence ID" value="NZ_BBLT01000013.1"/>
</dbReference>
<dbReference type="eggNOG" id="ENOG5033E3Z">
    <property type="taxonomic scope" value="Bacteria"/>
</dbReference>
<organism evidence="1 2">
    <name type="scientific">Sporocytophaga myxococcoides</name>
    <dbReference type="NCBI Taxonomy" id="153721"/>
    <lineage>
        <taxon>Bacteria</taxon>
        <taxon>Pseudomonadati</taxon>
        <taxon>Bacteroidota</taxon>
        <taxon>Cytophagia</taxon>
        <taxon>Cytophagales</taxon>
        <taxon>Cytophagaceae</taxon>
        <taxon>Sporocytophaga</taxon>
    </lineage>
</organism>
<dbReference type="OrthoDB" id="8818984at2"/>
<reference evidence="1 2" key="1">
    <citation type="submission" date="2014-09" db="EMBL/GenBank/DDBJ databases">
        <title>Sporocytophaga myxococcoides PG-01 genome sequencing.</title>
        <authorList>
            <person name="Liu L."/>
            <person name="Gao P.J."/>
            <person name="Chen G.J."/>
            <person name="Wang L.S."/>
        </authorList>
    </citation>
    <scope>NUCLEOTIDE SEQUENCE [LARGE SCALE GENOMIC DNA]</scope>
    <source>
        <strain evidence="1 2">PG-01</strain>
    </source>
</reference>
<protein>
    <submittedName>
        <fullName evidence="1">Uncharacterized protein</fullName>
    </submittedName>
</protein>
<evidence type="ECO:0000313" key="1">
    <source>
        <dbReference type="EMBL" id="GAL87485.1"/>
    </source>
</evidence>